<keyword evidence="2" id="KW-1185">Reference proteome</keyword>
<dbReference type="RefSeq" id="WP_108778287.1">
    <property type="nucleotide sequence ID" value="NZ_CP029186.1"/>
</dbReference>
<organism evidence="1 2">
    <name type="scientific">Flavobacterium album</name>
    <dbReference type="NCBI Taxonomy" id="2175091"/>
    <lineage>
        <taxon>Bacteria</taxon>
        <taxon>Pseudomonadati</taxon>
        <taxon>Bacteroidota</taxon>
        <taxon>Flavobacteriia</taxon>
        <taxon>Flavobacteriales</taxon>
        <taxon>Flavobacteriaceae</taxon>
        <taxon>Flavobacterium</taxon>
    </lineage>
</organism>
<dbReference type="AlphaFoldDB" id="A0A2S1QYX3"/>
<gene>
    <name evidence="1" type="ORF">HYN59_10905</name>
</gene>
<dbReference type="OrthoDB" id="800014at2"/>
<proteinExistence type="predicted"/>
<evidence type="ECO:0000313" key="1">
    <source>
        <dbReference type="EMBL" id="AWH85585.1"/>
    </source>
</evidence>
<dbReference type="EMBL" id="CP029186">
    <property type="protein sequence ID" value="AWH85585.1"/>
    <property type="molecule type" value="Genomic_DNA"/>
</dbReference>
<sequence length="87" mass="9931">MITAEKIQVYDTFNGLWDGLALTGITHQKSLFETNDDWYHLTNFYQDITLVNNKLASAGYATDILARMKEYCDEEGYKMLASKIVGL</sequence>
<accession>A0A2S1QYX3</accession>
<dbReference type="KEGG" id="falb:HYN59_10905"/>
<name>A0A2S1QYX3_9FLAO</name>
<reference evidence="1 2" key="1">
    <citation type="submission" date="2018-04" db="EMBL/GenBank/DDBJ databases">
        <title>Genome sequencing of Flavobacterium sp. HYN0059.</title>
        <authorList>
            <person name="Yi H."/>
            <person name="Baek C."/>
        </authorList>
    </citation>
    <scope>NUCLEOTIDE SEQUENCE [LARGE SCALE GENOMIC DNA]</scope>
    <source>
        <strain evidence="1 2">HYN0059</strain>
    </source>
</reference>
<dbReference type="Proteomes" id="UP000244929">
    <property type="component" value="Chromosome"/>
</dbReference>
<protein>
    <submittedName>
        <fullName evidence="1">Uncharacterized protein</fullName>
    </submittedName>
</protein>
<evidence type="ECO:0000313" key="2">
    <source>
        <dbReference type="Proteomes" id="UP000244929"/>
    </source>
</evidence>